<proteinExistence type="predicted"/>
<organism evidence="5 6">
    <name type="scientific">Triticum urartu</name>
    <name type="common">Red wild einkorn</name>
    <name type="synonym">Crithodium urartu</name>
    <dbReference type="NCBI Taxonomy" id="4572"/>
    <lineage>
        <taxon>Eukaryota</taxon>
        <taxon>Viridiplantae</taxon>
        <taxon>Streptophyta</taxon>
        <taxon>Embryophyta</taxon>
        <taxon>Tracheophyta</taxon>
        <taxon>Spermatophyta</taxon>
        <taxon>Magnoliopsida</taxon>
        <taxon>Liliopsida</taxon>
        <taxon>Poales</taxon>
        <taxon>Poaceae</taxon>
        <taxon>BOP clade</taxon>
        <taxon>Pooideae</taxon>
        <taxon>Triticodae</taxon>
        <taxon>Triticeae</taxon>
        <taxon>Triticinae</taxon>
        <taxon>Triticum</taxon>
    </lineage>
</organism>
<accession>A0A8R7Q0J6</accession>
<reference evidence="6" key="1">
    <citation type="journal article" date="2013" name="Nature">
        <title>Draft genome of the wheat A-genome progenitor Triticum urartu.</title>
        <authorList>
            <person name="Ling H.Q."/>
            <person name="Zhao S."/>
            <person name="Liu D."/>
            <person name="Wang J."/>
            <person name="Sun H."/>
            <person name="Zhang C."/>
            <person name="Fan H."/>
            <person name="Li D."/>
            <person name="Dong L."/>
            <person name="Tao Y."/>
            <person name="Gao C."/>
            <person name="Wu H."/>
            <person name="Li Y."/>
            <person name="Cui Y."/>
            <person name="Guo X."/>
            <person name="Zheng S."/>
            <person name="Wang B."/>
            <person name="Yu K."/>
            <person name="Liang Q."/>
            <person name="Yang W."/>
            <person name="Lou X."/>
            <person name="Chen J."/>
            <person name="Feng M."/>
            <person name="Jian J."/>
            <person name="Zhang X."/>
            <person name="Luo G."/>
            <person name="Jiang Y."/>
            <person name="Liu J."/>
            <person name="Wang Z."/>
            <person name="Sha Y."/>
            <person name="Zhang B."/>
            <person name="Wu H."/>
            <person name="Tang D."/>
            <person name="Shen Q."/>
            <person name="Xue P."/>
            <person name="Zou S."/>
            <person name="Wang X."/>
            <person name="Liu X."/>
            <person name="Wang F."/>
            <person name="Yang Y."/>
            <person name="An X."/>
            <person name="Dong Z."/>
            <person name="Zhang K."/>
            <person name="Zhang X."/>
            <person name="Luo M.C."/>
            <person name="Dvorak J."/>
            <person name="Tong Y."/>
            <person name="Wang J."/>
            <person name="Yang H."/>
            <person name="Li Z."/>
            <person name="Wang D."/>
            <person name="Zhang A."/>
            <person name="Wang J."/>
        </authorList>
    </citation>
    <scope>NUCLEOTIDE SEQUENCE</scope>
    <source>
        <strain evidence="6">cv. G1812</strain>
    </source>
</reference>
<dbReference type="Proteomes" id="UP000015106">
    <property type="component" value="Chromosome 4"/>
</dbReference>
<protein>
    <recommendedName>
        <fullName evidence="7">NB-ARC domain-containing protein</fullName>
    </recommendedName>
</protein>
<evidence type="ECO:0008006" key="7">
    <source>
        <dbReference type="Google" id="ProtNLM"/>
    </source>
</evidence>
<evidence type="ECO:0000256" key="1">
    <source>
        <dbReference type="ARBA" id="ARBA00022737"/>
    </source>
</evidence>
<dbReference type="InterPro" id="IPR058922">
    <property type="entry name" value="WHD_DRP"/>
</dbReference>
<keyword evidence="6" id="KW-1185">Reference proteome</keyword>
<feature type="domain" description="NB-ARC" evidence="3">
    <location>
        <begin position="2"/>
        <end position="64"/>
    </location>
</feature>
<sequence length="265" mass="30129">MWGADAWSKLLMTPFGYGGPGSRVLIARRSEIVARNMKATHCHHVDKLGREDAWSLLKNQVLTTDENGHEVDVLKETGLQIIAKCDGLPLAIKVMGGLLCSKEKSRFAWEDVLNDDIWSVSPMSDELNYAIYLSYKDLPSCLKQCFLHLSLKPKNSEQSLREIVSMWICEGLLQGGSTSLEEEGKRNYKELILRNLIEIDPSFPSQLICNMHDVIHSFAQFMARDETLVVHNVNWKPQKSAWGFVDYLPKSTSFAYRFCKYCCTS</sequence>
<dbReference type="InterPro" id="IPR002182">
    <property type="entry name" value="NB-ARC"/>
</dbReference>
<evidence type="ECO:0000256" key="2">
    <source>
        <dbReference type="ARBA" id="ARBA00022821"/>
    </source>
</evidence>
<dbReference type="Pfam" id="PF23559">
    <property type="entry name" value="WHD_DRP"/>
    <property type="match status" value="1"/>
</dbReference>
<dbReference type="Gene3D" id="1.10.8.430">
    <property type="entry name" value="Helical domain of apoptotic protease-activating factors"/>
    <property type="match status" value="1"/>
</dbReference>
<keyword evidence="1" id="KW-0677">Repeat</keyword>
<dbReference type="InterPro" id="IPR027417">
    <property type="entry name" value="P-loop_NTPase"/>
</dbReference>
<name>A0A8R7Q0J6_TRIUA</name>
<dbReference type="AlphaFoldDB" id="A0A8R7Q0J6"/>
<dbReference type="InterPro" id="IPR042197">
    <property type="entry name" value="Apaf_helical"/>
</dbReference>
<evidence type="ECO:0000313" key="5">
    <source>
        <dbReference type="EnsemblPlants" id="TuG1812G0400000005.01.T01"/>
    </source>
</evidence>
<dbReference type="Gene3D" id="1.10.10.10">
    <property type="entry name" value="Winged helix-like DNA-binding domain superfamily/Winged helix DNA-binding domain"/>
    <property type="match status" value="1"/>
</dbReference>
<dbReference type="Pfam" id="PF00931">
    <property type="entry name" value="NB-ARC"/>
    <property type="match status" value="1"/>
</dbReference>
<dbReference type="EnsemblPlants" id="TuG1812G0400000005.01.T01">
    <property type="protein sequence ID" value="TuG1812G0400000005.01.T01"/>
    <property type="gene ID" value="TuG1812G0400000005.01"/>
</dbReference>
<dbReference type="PANTHER" id="PTHR23155:SF1095">
    <property type="entry name" value="OS05G0250700 PROTEIN"/>
    <property type="match status" value="1"/>
</dbReference>
<dbReference type="Gramene" id="TuG1812G0400000005.01.T01">
    <property type="protein sequence ID" value="TuG1812G0400000005.01.T01"/>
    <property type="gene ID" value="TuG1812G0400000005.01"/>
</dbReference>
<reference evidence="5" key="3">
    <citation type="submission" date="2022-06" db="UniProtKB">
        <authorList>
            <consortium name="EnsemblPlants"/>
        </authorList>
    </citation>
    <scope>IDENTIFICATION</scope>
</reference>
<reference evidence="5" key="2">
    <citation type="submission" date="2018-03" db="EMBL/GenBank/DDBJ databases">
        <title>The Triticum urartu genome reveals the dynamic nature of wheat genome evolution.</title>
        <authorList>
            <person name="Ling H."/>
            <person name="Ma B."/>
            <person name="Shi X."/>
            <person name="Liu H."/>
            <person name="Dong L."/>
            <person name="Sun H."/>
            <person name="Cao Y."/>
            <person name="Gao Q."/>
            <person name="Zheng S."/>
            <person name="Li Y."/>
            <person name="Yu Y."/>
            <person name="Du H."/>
            <person name="Qi M."/>
            <person name="Li Y."/>
            <person name="Yu H."/>
            <person name="Cui Y."/>
            <person name="Wang N."/>
            <person name="Chen C."/>
            <person name="Wu H."/>
            <person name="Zhao Y."/>
            <person name="Zhang J."/>
            <person name="Li Y."/>
            <person name="Zhou W."/>
            <person name="Zhang B."/>
            <person name="Hu W."/>
            <person name="Eijk M."/>
            <person name="Tang J."/>
            <person name="Witsenboer H."/>
            <person name="Zhao S."/>
            <person name="Li Z."/>
            <person name="Zhang A."/>
            <person name="Wang D."/>
            <person name="Liang C."/>
        </authorList>
    </citation>
    <scope>NUCLEOTIDE SEQUENCE [LARGE SCALE GENOMIC DNA]</scope>
    <source>
        <strain evidence="5">cv. G1812</strain>
    </source>
</reference>
<dbReference type="PANTHER" id="PTHR23155">
    <property type="entry name" value="DISEASE RESISTANCE PROTEIN RP"/>
    <property type="match status" value="1"/>
</dbReference>
<dbReference type="GO" id="GO:0098542">
    <property type="term" value="P:defense response to other organism"/>
    <property type="evidence" value="ECO:0007669"/>
    <property type="project" value="TreeGrafter"/>
</dbReference>
<evidence type="ECO:0000259" key="3">
    <source>
        <dbReference type="Pfam" id="PF00931"/>
    </source>
</evidence>
<dbReference type="SUPFAM" id="SSF52540">
    <property type="entry name" value="P-loop containing nucleoside triphosphate hydrolases"/>
    <property type="match status" value="1"/>
</dbReference>
<dbReference type="InterPro" id="IPR044974">
    <property type="entry name" value="Disease_R_plants"/>
</dbReference>
<dbReference type="GO" id="GO:0043531">
    <property type="term" value="F:ADP binding"/>
    <property type="evidence" value="ECO:0007669"/>
    <property type="project" value="InterPro"/>
</dbReference>
<evidence type="ECO:0000313" key="6">
    <source>
        <dbReference type="Proteomes" id="UP000015106"/>
    </source>
</evidence>
<dbReference type="InterPro" id="IPR036388">
    <property type="entry name" value="WH-like_DNA-bd_sf"/>
</dbReference>
<feature type="domain" description="Disease resistance protein winged helix" evidence="4">
    <location>
        <begin position="153"/>
        <end position="219"/>
    </location>
</feature>
<keyword evidence="2" id="KW-0611">Plant defense</keyword>
<evidence type="ECO:0000259" key="4">
    <source>
        <dbReference type="Pfam" id="PF23559"/>
    </source>
</evidence>